<dbReference type="Pfam" id="PF00128">
    <property type="entry name" value="Alpha-amylase"/>
    <property type="match status" value="1"/>
</dbReference>
<sequence>MSAPTPATTTSAATAADRDWWRQAVVYQVYPRSFADSDGSGLGDLPGLTARVDHLADLGVDALWLSPFYPSPMADGGYDVSDYRDVHPQLGTLTDFDALVAAAHGRGLKVIVDIVPNHTSDEHPWFVEALASPPGSPARDRYIFRDGIGTDGPGHDGTHPPSDWVAHFGGPAWTQVPDGQWYCHLFAPQQPDLDWRHPEVRADFLTTLRFWADRGVDGYRVDVAHALAKDLSEPLRSKPDLEDDLPVDGSDPLYDRDDVHQIYREWREVFNTYDPPRTAVAEAVSHPARRALYARPSELGQAFNFDLLKADFDAAQFAEVITFCLREAAKTGSSSTWVLSNHDVVRHPTRYGLPADVDTRAWLMSEGADPVADEARGLRRARAATALMLALPGSSYLYQGEELGLPEVADLPTELLQDPTWENSGHTEKGRDGCRVPLPWTAEGPSLGFGSGPGWLPQPAGFAALSAQAQTGAAGSTLELYRSALRLRRQLQGEETFTWVSSDGPVLHFERPGGWHCVTNFGSDPAPLPEGQLVLSSAVGPVVDQLPGETTVWFTRPRPA</sequence>
<evidence type="ECO:0000313" key="3">
    <source>
        <dbReference type="EMBL" id="MBP2418044.1"/>
    </source>
</evidence>
<dbReference type="Gene3D" id="3.90.400.10">
    <property type="entry name" value="Oligo-1,6-glucosidase, Domain 2"/>
    <property type="match status" value="1"/>
</dbReference>
<dbReference type="Gene3D" id="3.20.20.80">
    <property type="entry name" value="Glycosidases"/>
    <property type="match status" value="1"/>
</dbReference>
<organism evidence="3 4">
    <name type="scientific">Microlunatus capsulatus</name>
    <dbReference type="NCBI Taxonomy" id="99117"/>
    <lineage>
        <taxon>Bacteria</taxon>
        <taxon>Bacillati</taxon>
        <taxon>Actinomycetota</taxon>
        <taxon>Actinomycetes</taxon>
        <taxon>Propionibacteriales</taxon>
        <taxon>Propionibacteriaceae</taxon>
        <taxon>Microlunatus</taxon>
    </lineage>
</organism>
<dbReference type="InterPro" id="IPR045857">
    <property type="entry name" value="O16G_dom_2"/>
</dbReference>
<dbReference type="CDD" id="cd11332">
    <property type="entry name" value="AmyAc_OligoGlu_TS"/>
    <property type="match status" value="1"/>
</dbReference>
<reference evidence="3 4" key="1">
    <citation type="submission" date="2021-03" db="EMBL/GenBank/DDBJ databases">
        <title>Sequencing the genomes of 1000 actinobacteria strains.</title>
        <authorList>
            <person name="Klenk H.-P."/>
        </authorList>
    </citation>
    <scope>NUCLEOTIDE SEQUENCE [LARGE SCALE GENOMIC DNA]</scope>
    <source>
        <strain evidence="3 4">DSM 12936</strain>
    </source>
</reference>
<dbReference type="SMART" id="SM00642">
    <property type="entry name" value="Aamy"/>
    <property type="match status" value="1"/>
</dbReference>
<dbReference type="EC" id="3.2.1.20" evidence="3"/>
<name>A0ABS4ZAG6_9ACTN</name>
<evidence type="ECO:0000256" key="1">
    <source>
        <dbReference type="ARBA" id="ARBA00008061"/>
    </source>
</evidence>
<keyword evidence="4" id="KW-1185">Reference proteome</keyword>
<protein>
    <submittedName>
        <fullName evidence="3">Alpha-glucosidase</fullName>
        <ecNumber evidence="3">3.2.1.20</ecNumber>
    </submittedName>
</protein>
<dbReference type="InterPro" id="IPR017853">
    <property type="entry name" value="GH"/>
</dbReference>
<accession>A0ABS4ZAG6</accession>
<feature type="domain" description="Glycosyl hydrolase family 13 catalytic" evidence="2">
    <location>
        <begin position="28"/>
        <end position="435"/>
    </location>
</feature>
<dbReference type="PANTHER" id="PTHR10357">
    <property type="entry name" value="ALPHA-AMYLASE FAMILY MEMBER"/>
    <property type="match status" value="1"/>
</dbReference>
<comment type="caution">
    <text evidence="3">The sequence shown here is derived from an EMBL/GenBank/DDBJ whole genome shotgun (WGS) entry which is preliminary data.</text>
</comment>
<dbReference type="RefSeq" id="WP_307804207.1">
    <property type="nucleotide sequence ID" value="NZ_BAAAMH010000010.1"/>
</dbReference>
<keyword evidence="3" id="KW-0326">Glycosidase</keyword>
<comment type="similarity">
    <text evidence="1">Belongs to the glycosyl hydrolase 13 family.</text>
</comment>
<dbReference type="SUPFAM" id="SSF51445">
    <property type="entry name" value="(Trans)glycosidases"/>
    <property type="match status" value="1"/>
</dbReference>
<dbReference type="Proteomes" id="UP000758168">
    <property type="component" value="Unassembled WGS sequence"/>
</dbReference>
<dbReference type="GO" id="GO:0004558">
    <property type="term" value="F:alpha-1,4-glucosidase activity"/>
    <property type="evidence" value="ECO:0007669"/>
    <property type="project" value="UniProtKB-EC"/>
</dbReference>
<proteinExistence type="inferred from homology"/>
<dbReference type="EMBL" id="JAGIOB010000001">
    <property type="protein sequence ID" value="MBP2418044.1"/>
    <property type="molecule type" value="Genomic_DNA"/>
</dbReference>
<keyword evidence="3" id="KW-0378">Hydrolase</keyword>
<gene>
    <name evidence="3" type="ORF">JOF54_002966</name>
</gene>
<dbReference type="PANTHER" id="PTHR10357:SF179">
    <property type="entry name" value="NEUTRAL AND BASIC AMINO ACID TRANSPORT PROTEIN RBAT"/>
    <property type="match status" value="1"/>
</dbReference>
<evidence type="ECO:0000259" key="2">
    <source>
        <dbReference type="SMART" id="SM00642"/>
    </source>
</evidence>
<dbReference type="InterPro" id="IPR006047">
    <property type="entry name" value="GH13_cat_dom"/>
</dbReference>
<evidence type="ECO:0000313" key="4">
    <source>
        <dbReference type="Proteomes" id="UP000758168"/>
    </source>
</evidence>